<dbReference type="GO" id="GO:0034220">
    <property type="term" value="P:monoatomic ion transmembrane transport"/>
    <property type="evidence" value="ECO:0007669"/>
    <property type="project" value="UniProtKB-KW"/>
</dbReference>
<dbReference type="Gene3D" id="2.60.120.10">
    <property type="entry name" value="Jelly Rolls"/>
    <property type="match status" value="1"/>
</dbReference>
<evidence type="ECO:0000256" key="8">
    <source>
        <dbReference type="ARBA" id="ARBA00023303"/>
    </source>
</evidence>
<evidence type="ECO:0000256" key="2">
    <source>
        <dbReference type="ARBA" id="ARBA00022448"/>
    </source>
</evidence>
<dbReference type="PANTHER" id="PTHR45638">
    <property type="entry name" value="CYCLIC NUCLEOTIDE-GATED CATION CHANNEL SUBUNIT A"/>
    <property type="match status" value="1"/>
</dbReference>
<proteinExistence type="predicted"/>
<protein>
    <recommendedName>
        <fullName evidence="9">Cyclic nucleotide-binding domain-containing protein</fullName>
    </recommendedName>
</protein>
<dbReference type="InterPro" id="IPR050866">
    <property type="entry name" value="CNG_cation_channel"/>
</dbReference>
<feature type="domain" description="Cyclic nucleotide-binding" evidence="9">
    <location>
        <begin position="90"/>
        <end position="138"/>
    </location>
</feature>
<dbReference type="InterPro" id="IPR018490">
    <property type="entry name" value="cNMP-bd_dom_sf"/>
</dbReference>
<dbReference type="SUPFAM" id="SSF51206">
    <property type="entry name" value="cAMP-binding domain-like"/>
    <property type="match status" value="1"/>
</dbReference>
<sequence length="138" mass="16054">MVTVDPAFLCIRAMQAYALSRVRDNAKNYMRVHNVPKELQKRVLRWYDYAWSRGRTCGSGDINQIGLLPDKLKTELALHVNLKTLKKVTIFRECRPEFLHDLVLKMRPYIFTPGDMICRKGEVAREMFIIADGVLEII</sequence>
<keyword evidence="5" id="KW-0406">Ion transport</keyword>
<organism evidence="10 11">
    <name type="scientific">Cichlidogyrus casuarinus</name>
    <dbReference type="NCBI Taxonomy" id="1844966"/>
    <lineage>
        <taxon>Eukaryota</taxon>
        <taxon>Metazoa</taxon>
        <taxon>Spiralia</taxon>
        <taxon>Lophotrochozoa</taxon>
        <taxon>Platyhelminthes</taxon>
        <taxon>Monogenea</taxon>
        <taxon>Monopisthocotylea</taxon>
        <taxon>Dactylogyridea</taxon>
        <taxon>Ancyrocephalidae</taxon>
        <taxon>Cichlidogyrus</taxon>
    </lineage>
</organism>
<dbReference type="Proteomes" id="UP001626550">
    <property type="component" value="Unassembled WGS sequence"/>
</dbReference>
<keyword evidence="7" id="KW-1071">Ligand-gated ion channel</keyword>
<evidence type="ECO:0000256" key="7">
    <source>
        <dbReference type="ARBA" id="ARBA00023286"/>
    </source>
</evidence>
<evidence type="ECO:0000313" key="10">
    <source>
        <dbReference type="EMBL" id="KAL3309214.1"/>
    </source>
</evidence>
<dbReference type="InterPro" id="IPR000595">
    <property type="entry name" value="cNMP-bd_dom"/>
</dbReference>
<dbReference type="InterPro" id="IPR018488">
    <property type="entry name" value="cNMP-bd_CS"/>
</dbReference>
<keyword evidence="4" id="KW-1133">Transmembrane helix</keyword>
<evidence type="ECO:0000256" key="1">
    <source>
        <dbReference type="ARBA" id="ARBA00004141"/>
    </source>
</evidence>
<dbReference type="EMBL" id="JBJKFK010004172">
    <property type="protein sequence ID" value="KAL3309214.1"/>
    <property type="molecule type" value="Genomic_DNA"/>
</dbReference>
<evidence type="ECO:0000256" key="6">
    <source>
        <dbReference type="ARBA" id="ARBA00023136"/>
    </source>
</evidence>
<keyword evidence="8" id="KW-0407">Ion channel</keyword>
<evidence type="ECO:0000313" key="11">
    <source>
        <dbReference type="Proteomes" id="UP001626550"/>
    </source>
</evidence>
<reference evidence="10 11" key="1">
    <citation type="submission" date="2024-11" db="EMBL/GenBank/DDBJ databases">
        <title>Adaptive evolution of stress response genes in parasites aligns with host niche diversity.</title>
        <authorList>
            <person name="Hahn C."/>
            <person name="Resl P."/>
        </authorList>
    </citation>
    <scope>NUCLEOTIDE SEQUENCE [LARGE SCALE GENOMIC DNA]</scope>
    <source>
        <strain evidence="10">EGGRZ-B1_66</strain>
        <tissue evidence="10">Body</tissue>
    </source>
</reference>
<evidence type="ECO:0000256" key="4">
    <source>
        <dbReference type="ARBA" id="ARBA00022989"/>
    </source>
</evidence>
<dbReference type="GO" id="GO:0016020">
    <property type="term" value="C:membrane"/>
    <property type="evidence" value="ECO:0007669"/>
    <property type="project" value="UniProtKB-SubCell"/>
</dbReference>
<evidence type="ECO:0000259" key="9">
    <source>
        <dbReference type="PROSITE" id="PS50042"/>
    </source>
</evidence>
<dbReference type="PROSITE" id="PS00888">
    <property type="entry name" value="CNMP_BINDING_1"/>
    <property type="match status" value="1"/>
</dbReference>
<dbReference type="PANTHER" id="PTHR45638:SF7">
    <property type="entry name" value="CYCLIC NUCLEOTIDE-GATED ION CHANNEL-LIKE, ISOFORM E"/>
    <property type="match status" value="1"/>
</dbReference>
<keyword evidence="11" id="KW-1185">Reference proteome</keyword>
<gene>
    <name evidence="10" type="ORF">Ciccas_012240</name>
</gene>
<comment type="subcellular location">
    <subcellularLocation>
        <location evidence="1">Membrane</location>
        <topology evidence="1">Multi-pass membrane protein</topology>
    </subcellularLocation>
</comment>
<dbReference type="CDD" id="cd00038">
    <property type="entry name" value="CAP_ED"/>
    <property type="match status" value="1"/>
</dbReference>
<keyword evidence="3" id="KW-0812">Transmembrane</keyword>
<dbReference type="Gene3D" id="1.10.287.630">
    <property type="entry name" value="Helix hairpin bin"/>
    <property type="match status" value="1"/>
</dbReference>
<keyword evidence="2" id="KW-0813">Transport</keyword>
<dbReference type="PROSITE" id="PS50042">
    <property type="entry name" value="CNMP_BINDING_3"/>
    <property type="match status" value="1"/>
</dbReference>
<feature type="non-terminal residue" evidence="10">
    <location>
        <position position="138"/>
    </location>
</feature>
<evidence type="ECO:0000256" key="3">
    <source>
        <dbReference type="ARBA" id="ARBA00022692"/>
    </source>
</evidence>
<dbReference type="AlphaFoldDB" id="A0ABD2PPF9"/>
<accession>A0ABD2PPF9</accession>
<keyword evidence="6" id="KW-0472">Membrane</keyword>
<evidence type="ECO:0000256" key="5">
    <source>
        <dbReference type="ARBA" id="ARBA00023065"/>
    </source>
</evidence>
<name>A0ABD2PPF9_9PLAT</name>
<dbReference type="FunFam" id="1.10.287.630:FF:000001">
    <property type="entry name" value="Cyclic nucleotide-gated channel alpha 3"/>
    <property type="match status" value="1"/>
</dbReference>
<comment type="caution">
    <text evidence="10">The sequence shown here is derived from an EMBL/GenBank/DDBJ whole genome shotgun (WGS) entry which is preliminary data.</text>
</comment>
<dbReference type="InterPro" id="IPR014710">
    <property type="entry name" value="RmlC-like_jellyroll"/>
</dbReference>